<dbReference type="KEGG" id="spol:FH971_18530"/>
<keyword evidence="1" id="KW-0732">Signal</keyword>
<dbReference type="Gene3D" id="3.40.50.1820">
    <property type="entry name" value="alpha/beta hydrolase"/>
    <property type="match status" value="2"/>
</dbReference>
<proteinExistence type="predicted"/>
<dbReference type="InterPro" id="IPR029058">
    <property type="entry name" value="AB_hydrolase_fold"/>
</dbReference>
<gene>
    <name evidence="3" type="ORF">FH971_18530</name>
</gene>
<dbReference type="InterPro" id="IPR010333">
    <property type="entry name" value="VirJ"/>
</dbReference>
<dbReference type="RefSeq" id="WP_140235273.1">
    <property type="nucleotide sequence ID" value="NZ_CP041036.1"/>
</dbReference>
<dbReference type="SUPFAM" id="SSF53474">
    <property type="entry name" value="alpha/beta-Hydrolases"/>
    <property type="match status" value="2"/>
</dbReference>
<feature type="signal peptide" evidence="1">
    <location>
        <begin position="1"/>
        <end position="18"/>
    </location>
</feature>
<evidence type="ECO:0000313" key="3">
    <source>
        <dbReference type="EMBL" id="QDE32782.1"/>
    </source>
</evidence>
<feature type="domain" description="Bacterial virulence" evidence="2">
    <location>
        <begin position="279"/>
        <end position="465"/>
    </location>
</feature>
<dbReference type="Proteomes" id="UP000319809">
    <property type="component" value="Chromosome"/>
</dbReference>
<dbReference type="InterPro" id="IPR011225">
    <property type="entry name" value="IV_sec_VirJ"/>
</dbReference>
<keyword evidence="4" id="KW-1185">Reference proteome</keyword>
<protein>
    <submittedName>
        <fullName evidence="3">Virulence factor family protein</fullName>
    </submittedName>
</protein>
<name>A0A4Y5YJ03_9GAMM</name>
<accession>A0A4Y5YJ03</accession>
<feature type="chain" id="PRO_5021492039" evidence="1">
    <location>
        <begin position="19"/>
        <end position="466"/>
    </location>
</feature>
<evidence type="ECO:0000313" key="4">
    <source>
        <dbReference type="Proteomes" id="UP000319809"/>
    </source>
</evidence>
<dbReference type="PIRSF" id="PIRSF029063">
    <property type="entry name" value="IV_sec_VirJ"/>
    <property type="match status" value="1"/>
</dbReference>
<evidence type="ECO:0000256" key="1">
    <source>
        <dbReference type="SAM" id="SignalP"/>
    </source>
</evidence>
<sequence length="466" mass="51874">MSKLIFILILIISSAVQAEQQEIVNYGGFGDIHIYNHNQKPTQLVLFVSGDGGWDIGFIDMVKQLATTGAMVAAIDITHYLKVIGNEKGKCSYPAADFESLSQYLQQKYQFRQYSLPVLVGYSSGATLVYTVLAQSPPNTFQGGISLGFCPDLLLDKPLCQGNGSLSWRKDPKLKNNYLFDINKQLPSAWFALQGENDQVCNAQITKDYVEKVGNGNIVMLPKVGHGFAVTENWFSQFQQAFNQLAAKELKTDATIKPDSLNDLPLIELPTTSNKNQPLAIILTGDGGWAGIDKSIGESLNKQGIPVVGFNSLQYFWNRKSPEQAALDLGNVIKYYTNLWSRKQVILIGYSRGADVLPFMRNGLTISEKNLVKEMVVLGQSKTVDFQFHVSDWLMANNHDSELAVIPEMQKLTDQNILCVYGIDEKPLTTCSQLNPENFHIVEMSGGHHFSGDYEKLVHIILEHIQ</sequence>
<organism evidence="3 4">
    <name type="scientific">Shewanella polaris</name>
    <dbReference type="NCBI Taxonomy" id="2588449"/>
    <lineage>
        <taxon>Bacteria</taxon>
        <taxon>Pseudomonadati</taxon>
        <taxon>Pseudomonadota</taxon>
        <taxon>Gammaproteobacteria</taxon>
        <taxon>Alteromonadales</taxon>
        <taxon>Shewanellaceae</taxon>
        <taxon>Shewanella</taxon>
    </lineage>
</organism>
<dbReference type="EMBL" id="CP041036">
    <property type="protein sequence ID" value="QDE32782.1"/>
    <property type="molecule type" value="Genomic_DNA"/>
</dbReference>
<feature type="domain" description="Bacterial virulence" evidence="2">
    <location>
        <begin position="44"/>
        <end position="137"/>
    </location>
</feature>
<dbReference type="AlphaFoldDB" id="A0A4Y5YJ03"/>
<reference evidence="3 4" key="1">
    <citation type="submission" date="2019-06" db="EMBL/GenBank/DDBJ databases">
        <title>The genome of Shewanella sp. SM1901.</title>
        <authorList>
            <person name="Cha Q."/>
        </authorList>
    </citation>
    <scope>NUCLEOTIDE SEQUENCE [LARGE SCALE GENOMIC DNA]</scope>
    <source>
        <strain evidence="3 4">SM1901</strain>
    </source>
</reference>
<dbReference type="Pfam" id="PF06057">
    <property type="entry name" value="VirJ"/>
    <property type="match status" value="2"/>
</dbReference>
<evidence type="ECO:0000259" key="2">
    <source>
        <dbReference type="Pfam" id="PF06057"/>
    </source>
</evidence>